<dbReference type="PATRIC" id="fig|162209.4.peg.2847"/>
<evidence type="ECO:0000256" key="3">
    <source>
        <dbReference type="ARBA" id="ARBA00023163"/>
    </source>
</evidence>
<dbReference type="Pfam" id="PF07729">
    <property type="entry name" value="FCD"/>
    <property type="match status" value="1"/>
</dbReference>
<dbReference type="SUPFAM" id="SSF48008">
    <property type="entry name" value="GntR ligand-binding domain-like"/>
    <property type="match status" value="1"/>
</dbReference>
<dbReference type="SMART" id="SM00895">
    <property type="entry name" value="FCD"/>
    <property type="match status" value="1"/>
</dbReference>
<keyword evidence="2" id="KW-0238">DNA-binding</keyword>
<dbReference type="GO" id="GO:0003677">
    <property type="term" value="F:DNA binding"/>
    <property type="evidence" value="ECO:0007669"/>
    <property type="project" value="UniProtKB-KW"/>
</dbReference>
<dbReference type="GO" id="GO:0003700">
    <property type="term" value="F:DNA-binding transcription factor activity"/>
    <property type="evidence" value="ECO:0007669"/>
    <property type="project" value="InterPro"/>
</dbReference>
<dbReference type="InterPro" id="IPR036390">
    <property type="entry name" value="WH_DNA-bd_sf"/>
</dbReference>
<keyword evidence="5" id="KW-1185">Reference proteome</keyword>
<gene>
    <name evidence="4" type="ORF">IJ22_26740</name>
</gene>
<dbReference type="Pfam" id="PF00392">
    <property type="entry name" value="GntR"/>
    <property type="match status" value="1"/>
</dbReference>
<evidence type="ECO:0000313" key="5">
    <source>
        <dbReference type="Proteomes" id="UP000061660"/>
    </source>
</evidence>
<dbReference type="InterPro" id="IPR011711">
    <property type="entry name" value="GntR_C"/>
</dbReference>
<evidence type="ECO:0000313" key="4">
    <source>
        <dbReference type="EMBL" id="ALS23047.1"/>
    </source>
</evidence>
<keyword evidence="3" id="KW-0804">Transcription</keyword>
<sequence>MDTMDYKTETLVDVAYKAIKKDITQRVLVPGQKIIIREMYERYGISETPIKQALNRLISEGLVENTPRRGVNVRKVKLEEIEELIDIRLMFETRYIEKAIENFNRDEKIRQKFIENLSEHKRLIENVSNVNEYFKNYSLDQEFHQLFMKCSGNNRLLQIYNNLGTHAYAYYVYGRQPRESMIEGVREHEAIYRALAAGDQAELRRCIELHIMNAKKNIYEMFQKDQNS</sequence>
<dbReference type="CDD" id="cd07377">
    <property type="entry name" value="WHTH_GntR"/>
    <property type="match status" value="1"/>
</dbReference>
<dbReference type="PANTHER" id="PTHR43537">
    <property type="entry name" value="TRANSCRIPTIONAL REGULATOR, GNTR FAMILY"/>
    <property type="match status" value="1"/>
</dbReference>
<proteinExistence type="predicted"/>
<dbReference type="OrthoDB" id="574518at2"/>
<dbReference type="EMBL" id="CP013652">
    <property type="protein sequence ID" value="ALS23047.1"/>
    <property type="molecule type" value="Genomic_DNA"/>
</dbReference>
<dbReference type="InterPro" id="IPR008920">
    <property type="entry name" value="TF_FadR/GntR_C"/>
</dbReference>
<protein>
    <submittedName>
        <fullName evidence="4">GntR family transcriptional regulator</fullName>
    </submittedName>
</protein>
<organism evidence="4 5">
    <name type="scientific">Paenibacillus naphthalenovorans</name>
    <dbReference type="NCBI Taxonomy" id="162209"/>
    <lineage>
        <taxon>Bacteria</taxon>
        <taxon>Bacillati</taxon>
        <taxon>Bacillota</taxon>
        <taxon>Bacilli</taxon>
        <taxon>Bacillales</taxon>
        <taxon>Paenibacillaceae</taxon>
        <taxon>Paenibacillus</taxon>
    </lineage>
</organism>
<dbReference type="Gene3D" id="1.10.10.10">
    <property type="entry name" value="Winged helix-like DNA-binding domain superfamily/Winged helix DNA-binding domain"/>
    <property type="match status" value="1"/>
</dbReference>
<evidence type="ECO:0000256" key="1">
    <source>
        <dbReference type="ARBA" id="ARBA00023015"/>
    </source>
</evidence>
<dbReference type="Gene3D" id="1.20.120.530">
    <property type="entry name" value="GntR ligand-binding domain-like"/>
    <property type="match status" value="1"/>
</dbReference>
<accession>A0A0U2VU44</accession>
<dbReference type="SMART" id="SM00345">
    <property type="entry name" value="HTH_GNTR"/>
    <property type="match status" value="1"/>
</dbReference>
<dbReference type="PANTHER" id="PTHR43537:SF5">
    <property type="entry name" value="UXU OPERON TRANSCRIPTIONAL REGULATOR"/>
    <property type="match status" value="1"/>
</dbReference>
<dbReference type="AlphaFoldDB" id="A0A0U2VU44"/>
<dbReference type="KEGG" id="pnp:IJ22_26740"/>
<reference evidence="5" key="1">
    <citation type="submission" date="2015-12" db="EMBL/GenBank/DDBJ databases">
        <title>Complete genome sequences of two moderately thermophilic Paenibacillus species.</title>
        <authorList>
            <person name="Butler R.III."/>
            <person name="Wang J."/>
            <person name="Stark B.C."/>
            <person name="Pombert J.-F."/>
        </authorList>
    </citation>
    <scope>NUCLEOTIDE SEQUENCE [LARGE SCALE GENOMIC DNA]</scope>
    <source>
        <strain evidence="5">32O-Y</strain>
    </source>
</reference>
<name>A0A0U2VU44_9BACL</name>
<dbReference type="SUPFAM" id="SSF46785">
    <property type="entry name" value="Winged helix' DNA-binding domain"/>
    <property type="match status" value="1"/>
</dbReference>
<dbReference type="InterPro" id="IPR000524">
    <property type="entry name" value="Tscrpt_reg_HTH_GntR"/>
</dbReference>
<dbReference type="Proteomes" id="UP000061660">
    <property type="component" value="Chromosome"/>
</dbReference>
<evidence type="ECO:0000256" key="2">
    <source>
        <dbReference type="ARBA" id="ARBA00023125"/>
    </source>
</evidence>
<dbReference type="STRING" id="162209.IJ22_26740"/>
<dbReference type="InterPro" id="IPR036388">
    <property type="entry name" value="WH-like_DNA-bd_sf"/>
</dbReference>
<dbReference type="PROSITE" id="PS50949">
    <property type="entry name" value="HTH_GNTR"/>
    <property type="match status" value="1"/>
</dbReference>
<reference evidence="4 5" key="2">
    <citation type="journal article" date="2016" name="Genome Announc.">
        <title>Complete Genome Sequences of Two Interactive Moderate Thermophiles, Paenibacillus napthalenovorans 32O-Y and Paenibacillus sp. 32O-W.</title>
        <authorList>
            <person name="Butler R.R.III."/>
            <person name="Wang J."/>
            <person name="Stark B.C."/>
            <person name="Pombert J.F."/>
        </authorList>
    </citation>
    <scope>NUCLEOTIDE SEQUENCE [LARGE SCALE GENOMIC DNA]</scope>
    <source>
        <strain evidence="4 5">32O-Y</strain>
    </source>
</reference>
<keyword evidence="1" id="KW-0805">Transcription regulation</keyword>